<evidence type="ECO:0000313" key="4">
    <source>
        <dbReference type="Proteomes" id="UP000051497"/>
    </source>
</evidence>
<evidence type="ECO:0000313" key="3">
    <source>
        <dbReference type="EMBL" id="MCS5711121.1"/>
    </source>
</evidence>
<gene>
    <name evidence="3" type="ORF">HT99x_006730</name>
    <name evidence="2" type="ORF">HT99x_01768</name>
</gene>
<keyword evidence="4" id="KW-1185">Reference proteome</keyword>
<protein>
    <submittedName>
        <fullName evidence="2">Uncharacterized protein</fullName>
    </submittedName>
</protein>
<accession>A0A0Q9YKN1</accession>
<keyword evidence="1" id="KW-1133">Transmembrane helix</keyword>
<dbReference type="AlphaFoldDB" id="A0A0Q9YKN1"/>
<reference evidence="3" key="2">
    <citation type="journal article" date="2016" name="Genome Announc.">
        <title>Draft Genome Sequences of Two Novel Amoeba-Resistant Intranuclear Bacteria, 'Candidatus Berkiella cookevillensis' and 'Candidatus Berkiella aquae'.</title>
        <authorList>
            <person name="Mehari Y.T."/>
            <person name="Arivett B.A."/>
            <person name="Farone A.L."/>
            <person name="Gunderson J.H."/>
            <person name="Farone M.B."/>
        </authorList>
    </citation>
    <scope>NUCLEOTIDE SEQUENCE</scope>
    <source>
        <strain evidence="3">HT99</strain>
    </source>
</reference>
<dbReference type="PATRIC" id="fig|1590043.3.peg.1804"/>
<dbReference type="Proteomes" id="UP000051497">
    <property type="component" value="Unassembled WGS sequence"/>
</dbReference>
<dbReference type="RefSeq" id="WP_075066388.1">
    <property type="nucleotide sequence ID" value="NZ_LKAJ02000001.1"/>
</dbReference>
<organism evidence="2">
    <name type="scientific">Candidatus Berkiella aquae</name>
    <dbReference type="NCBI Taxonomy" id="295108"/>
    <lineage>
        <taxon>Bacteria</taxon>
        <taxon>Pseudomonadati</taxon>
        <taxon>Pseudomonadota</taxon>
        <taxon>Gammaproteobacteria</taxon>
        <taxon>Candidatus Berkiellales</taxon>
        <taxon>Candidatus Berkiellaceae</taxon>
        <taxon>Candidatus Berkiella</taxon>
    </lineage>
</organism>
<feature type="transmembrane region" description="Helical" evidence="1">
    <location>
        <begin position="119"/>
        <end position="138"/>
    </location>
</feature>
<dbReference type="STRING" id="295108.HT99x_01768"/>
<comment type="caution">
    <text evidence="2">The sequence shown here is derived from an EMBL/GenBank/DDBJ whole genome shotgun (WGS) entry which is preliminary data.</text>
</comment>
<reference evidence="2" key="1">
    <citation type="submission" date="2015-09" db="EMBL/GenBank/DDBJ databases">
        <title>Draft Genome Sequences of Two Novel Amoeba-resistant Intranuclear Bacteria, Candidatus Berkiella cookevillensis and Candidatus Berkiella aquae.</title>
        <authorList>
            <person name="Mehari Y.T."/>
            <person name="Arivett B.A."/>
            <person name="Farone A.L."/>
            <person name="Gunderson J.H."/>
            <person name="Farone M.B."/>
        </authorList>
    </citation>
    <scope>NUCLEOTIDE SEQUENCE [LARGE SCALE GENOMIC DNA]</scope>
    <source>
        <strain evidence="2">HT99</strain>
    </source>
</reference>
<reference evidence="3" key="3">
    <citation type="submission" date="2021-06" db="EMBL/GenBank/DDBJ databases">
        <title>Genomic Description and Analysis of Intracellular Bacteria, Candidatus Berkiella cookevillensis and Candidatus Berkiella aquae.</title>
        <authorList>
            <person name="Kidane D.T."/>
            <person name="Mehari Y.T."/>
            <person name="Rice F.C."/>
            <person name="Arivett B.A."/>
            <person name="Farone A.L."/>
            <person name="Berk S.G."/>
            <person name="Farone M.B."/>
        </authorList>
    </citation>
    <scope>NUCLEOTIDE SEQUENCE</scope>
    <source>
        <strain evidence="3">HT99</strain>
    </source>
</reference>
<feature type="transmembrane region" description="Helical" evidence="1">
    <location>
        <begin position="61"/>
        <end position="79"/>
    </location>
</feature>
<dbReference type="EMBL" id="LKAJ01000006">
    <property type="protein sequence ID" value="KRG21212.1"/>
    <property type="molecule type" value="Genomic_DNA"/>
</dbReference>
<evidence type="ECO:0000313" key="2">
    <source>
        <dbReference type="EMBL" id="KRG21212.1"/>
    </source>
</evidence>
<sequence length="184" mass="19537">MDASAFSIDIALSNLSAAFGSIETLVKALSYIIGLTLFVRGVMMYRIFATQTLSSAQKGEIAGPFVFIMVGALLIYFPSTLRASLTTVFGTGDISGTQDLISYSGLSGFEKWDAIKDVVIKYMYLIGLIAFVRGWVILSKMGHSGAQPGSLGKGLIHVIGGIFLVNIVDTFNLLATTLGYTGGT</sequence>
<dbReference type="OrthoDB" id="5644612at2"/>
<proteinExistence type="predicted"/>
<name>A0A0Q9YKN1_9GAMM</name>
<feature type="transmembrane region" description="Helical" evidence="1">
    <location>
        <begin position="28"/>
        <end position="49"/>
    </location>
</feature>
<evidence type="ECO:0000256" key="1">
    <source>
        <dbReference type="SAM" id="Phobius"/>
    </source>
</evidence>
<keyword evidence="1" id="KW-0472">Membrane</keyword>
<keyword evidence="1" id="KW-0812">Transmembrane</keyword>
<dbReference type="EMBL" id="LKAJ02000001">
    <property type="protein sequence ID" value="MCS5711121.1"/>
    <property type="molecule type" value="Genomic_DNA"/>
</dbReference>